<reference evidence="2 3" key="1">
    <citation type="submission" date="2019-07" db="EMBL/GenBank/DDBJ databases">
        <title>Tepidimonas fonticaldi AT-A2 draft genome.</title>
        <authorList>
            <person name="Da Costa M.S."/>
            <person name="Froufe H.J.C."/>
            <person name="Egas C."/>
            <person name="Albuquerque L."/>
        </authorList>
    </citation>
    <scope>NUCLEOTIDE SEQUENCE [LARGE SCALE GENOMIC DNA]</scope>
    <source>
        <strain evidence="2 3">AT-A2</strain>
    </source>
</reference>
<name>A0A554XLU5_9BURK</name>
<dbReference type="InterPro" id="IPR001610">
    <property type="entry name" value="PAC"/>
</dbReference>
<dbReference type="SUPFAM" id="SSF55785">
    <property type="entry name" value="PYP-like sensor domain (PAS domain)"/>
    <property type="match status" value="1"/>
</dbReference>
<dbReference type="InterPro" id="IPR000014">
    <property type="entry name" value="PAS"/>
</dbReference>
<dbReference type="NCBIfam" id="TIGR00229">
    <property type="entry name" value="sensory_box"/>
    <property type="match status" value="1"/>
</dbReference>
<evidence type="ECO:0000313" key="3">
    <source>
        <dbReference type="Proteomes" id="UP000316388"/>
    </source>
</evidence>
<sequence length="132" mass="15290">MITGYAREEVLGQTPRLLESDRYDDEFYQTVWQALLEHDYWHGELWCRRKNGSQFAALLTISAAPDMRGNIEHYAAMFSDITALKENQQQLERVAHYDLLTGLPNRLFEPPRLPRRLVGLSHAVTTDPVDCE</sequence>
<dbReference type="Gene3D" id="3.30.450.20">
    <property type="entry name" value="PAS domain"/>
    <property type="match status" value="1"/>
</dbReference>
<organism evidence="2 3">
    <name type="scientific">Tepidimonas fonticaldi</name>
    <dbReference type="NCBI Taxonomy" id="1101373"/>
    <lineage>
        <taxon>Bacteria</taxon>
        <taxon>Pseudomonadati</taxon>
        <taxon>Pseudomonadota</taxon>
        <taxon>Betaproteobacteria</taxon>
        <taxon>Burkholderiales</taxon>
        <taxon>Tepidimonas</taxon>
    </lineage>
</organism>
<dbReference type="InterPro" id="IPR052163">
    <property type="entry name" value="DGC-Regulatory_Protein"/>
</dbReference>
<evidence type="ECO:0000313" key="2">
    <source>
        <dbReference type="EMBL" id="TSE36799.1"/>
    </source>
</evidence>
<dbReference type="CDD" id="cd00130">
    <property type="entry name" value="PAS"/>
    <property type="match status" value="1"/>
</dbReference>
<evidence type="ECO:0000259" key="1">
    <source>
        <dbReference type="PROSITE" id="PS50113"/>
    </source>
</evidence>
<dbReference type="EMBL" id="VJOO01000014">
    <property type="protein sequence ID" value="TSE36799.1"/>
    <property type="molecule type" value="Genomic_DNA"/>
</dbReference>
<dbReference type="PANTHER" id="PTHR46663">
    <property type="entry name" value="DIGUANYLATE CYCLASE DGCT-RELATED"/>
    <property type="match status" value="1"/>
</dbReference>
<dbReference type="Pfam" id="PF13426">
    <property type="entry name" value="PAS_9"/>
    <property type="match status" value="1"/>
</dbReference>
<feature type="domain" description="PAC" evidence="1">
    <location>
        <begin position="41"/>
        <end position="93"/>
    </location>
</feature>
<dbReference type="AlphaFoldDB" id="A0A554XLU5"/>
<dbReference type="Proteomes" id="UP000316388">
    <property type="component" value="Unassembled WGS sequence"/>
</dbReference>
<gene>
    <name evidence="2" type="primary">nifL</name>
    <name evidence="2" type="ORF">Tfont_01633</name>
</gene>
<protein>
    <submittedName>
        <fullName evidence="2">Nitrogen fixation regulatory protein</fullName>
    </submittedName>
</protein>
<comment type="caution">
    <text evidence="2">The sequence shown here is derived from an EMBL/GenBank/DDBJ whole genome shotgun (WGS) entry which is preliminary data.</text>
</comment>
<dbReference type="SMART" id="SM00086">
    <property type="entry name" value="PAC"/>
    <property type="match status" value="1"/>
</dbReference>
<dbReference type="PROSITE" id="PS50113">
    <property type="entry name" value="PAC"/>
    <property type="match status" value="1"/>
</dbReference>
<dbReference type="InterPro" id="IPR035965">
    <property type="entry name" value="PAS-like_dom_sf"/>
</dbReference>
<accession>A0A554XLU5</accession>
<proteinExistence type="predicted"/>
<dbReference type="PANTHER" id="PTHR46663:SF3">
    <property type="entry name" value="SLL0267 PROTEIN"/>
    <property type="match status" value="1"/>
</dbReference>
<dbReference type="InterPro" id="IPR000700">
    <property type="entry name" value="PAS-assoc_C"/>
</dbReference>